<evidence type="ECO:0000256" key="4">
    <source>
        <dbReference type="ARBA" id="ARBA00022723"/>
    </source>
</evidence>
<evidence type="ECO:0000259" key="8">
    <source>
        <dbReference type="Pfam" id="PF01431"/>
    </source>
</evidence>
<gene>
    <name evidence="10" type="ORF">QJ048_06050</name>
</gene>
<protein>
    <submittedName>
        <fullName evidence="10">M13 family metallopeptidase</fullName>
        <ecNumber evidence="10">3.4.24.-</ecNumber>
    </submittedName>
</protein>
<keyword evidence="6" id="KW-0862">Zinc</keyword>
<dbReference type="PANTHER" id="PTHR11733:SF167">
    <property type="entry name" value="FI17812P1-RELATED"/>
    <property type="match status" value="1"/>
</dbReference>
<keyword evidence="11" id="KW-1185">Reference proteome</keyword>
<keyword evidence="4" id="KW-0479">Metal-binding</keyword>
<dbReference type="Gene3D" id="1.10.1380.10">
    <property type="entry name" value="Neutral endopeptidase , domain2"/>
    <property type="match status" value="1"/>
</dbReference>
<dbReference type="InterPro" id="IPR024079">
    <property type="entry name" value="MetalloPept_cat_dom_sf"/>
</dbReference>
<evidence type="ECO:0000313" key="11">
    <source>
        <dbReference type="Proteomes" id="UP001226434"/>
    </source>
</evidence>
<dbReference type="CDD" id="cd08662">
    <property type="entry name" value="M13"/>
    <property type="match status" value="1"/>
</dbReference>
<evidence type="ECO:0000259" key="9">
    <source>
        <dbReference type="Pfam" id="PF05649"/>
    </source>
</evidence>
<evidence type="ECO:0000256" key="3">
    <source>
        <dbReference type="ARBA" id="ARBA00022670"/>
    </source>
</evidence>
<comment type="similarity">
    <text evidence="2">Belongs to the peptidase M13 family.</text>
</comment>
<feature type="domain" description="Peptidase M13 N-terminal" evidence="9">
    <location>
        <begin position="43"/>
        <end position="420"/>
    </location>
</feature>
<organism evidence="10 11">
    <name type="scientific">Pinibacter soli</name>
    <dbReference type="NCBI Taxonomy" id="3044211"/>
    <lineage>
        <taxon>Bacteria</taxon>
        <taxon>Pseudomonadati</taxon>
        <taxon>Bacteroidota</taxon>
        <taxon>Chitinophagia</taxon>
        <taxon>Chitinophagales</taxon>
        <taxon>Chitinophagaceae</taxon>
        <taxon>Pinibacter</taxon>
    </lineage>
</organism>
<dbReference type="InterPro" id="IPR018497">
    <property type="entry name" value="Peptidase_M13_C"/>
</dbReference>
<accession>A0ABT6R9V9</accession>
<sequence>MKRSNFVVGSLITISALTACQTPDKPVAKSLINFQYMDSATKPGDNFYRFINGKWQDTATIPGTETGVGGFLDVENRKKDRLKEIVASVADGKQKDGSIEQKVGDFYLSGMDSTTIEGRGYDPVKPTLQQVFSLTGPKDIMKFVAEQHTLNNNFLFNQGFGADDKNSSMNIAVYGQGGLGLPERDYYFKTDAATQNVVNAYKAFVSKAFELTGDDSLTANKKMNAVYDLEKKLAASHRTAIELRDPQSNYNKFAVKDLNKMEHAFAWETTLADMGVKTDSVNVQQPAFFKTVDQLLTSAPIDTWKAYFQFHVIENAAPALSSAFVNARFAYVKALTGQQAMKPRWERMVRNLDGNLGEALGELYVKKYFTEADKKRMLELVNNLQIAFENRINKLDWMSDSTKAVAKEKLHAFLKKIGYPDKWRDYSKVNIDKSKYFENLVSCGKNEYQYQLNKVGKPVDRTEWAMTPPTVNAYYNPTFNEIVFPAGILQFPFFDPQADDAINYGGIGMVIGHEMTHGFDDQGAQYDKDGNMRNWWKKVDAPKFKAKADLVNTLYDSFTIQDTIHLQGKLTTGENMADIGGIAIAYDAFKLTKQGKDTVRIDGLRPDERFFVSFAQCWRFKLKPESERMYVNIDPHSPSMYRVNGPLMNFTPFYTTFNLQPGEKMFVPEDKRINIW</sequence>
<name>A0ABT6R9V9_9BACT</name>
<dbReference type="PRINTS" id="PR00786">
    <property type="entry name" value="NEPRILYSIN"/>
</dbReference>
<dbReference type="InterPro" id="IPR042089">
    <property type="entry name" value="Peptidase_M13_dom_2"/>
</dbReference>
<dbReference type="Gene3D" id="3.40.390.10">
    <property type="entry name" value="Collagenase (Catalytic Domain)"/>
    <property type="match status" value="1"/>
</dbReference>
<keyword evidence="7" id="KW-0482">Metalloprotease</keyword>
<dbReference type="PANTHER" id="PTHR11733">
    <property type="entry name" value="ZINC METALLOPROTEASE FAMILY M13 NEPRILYSIN-RELATED"/>
    <property type="match status" value="1"/>
</dbReference>
<feature type="domain" description="Peptidase M13 C-terminal" evidence="8">
    <location>
        <begin position="472"/>
        <end position="672"/>
    </location>
</feature>
<dbReference type="Proteomes" id="UP001226434">
    <property type="component" value="Unassembled WGS sequence"/>
</dbReference>
<dbReference type="Pfam" id="PF05649">
    <property type="entry name" value="Peptidase_M13_N"/>
    <property type="match status" value="1"/>
</dbReference>
<keyword evidence="3" id="KW-0645">Protease</keyword>
<comment type="caution">
    <text evidence="10">The sequence shown here is derived from an EMBL/GenBank/DDBJ whole genome shotgun (WGS) entry which is preliminary data.</text>
</comment>
<dbReference type="Pfam" id="PF01431">
    <property type="entry name" value="Peptidase_M13"/>
    <property type="match status" value="1"/>
</dbReference>
<evidence type="ECO:0000313" key="10">
    <source>
        <dbReference type="EMBL" id="MDI3319325.1"/>
    </source>
</evidence>
<proteinExistence type="inferred from homology"/>
<dbReference type="PROSITE" id="PS51257">
    <property type="entry name" value="PROKAR_LIPOPROTEIN"/>
    <property type="match status" value="1"/>
</dbReference>
<evidence type="ECO:0000256" key="5">
    <source>
        <dbReference type="ARBA" id="ARBA00022801"/>
    </source>
</evidence>
<dbReference type="RefSeq" id="WP_282333439.1">
    <property type="nucleotide sequence ID" value="NZ_JASBRG010000003.1"/>
</dbReference>
<dbReference type="SUPFAM" id="SSF55486">
    <property type="entry name" value="Metalloproteases ('zincins'), catalytic domain"/>
    <property type="match status" value="1"/>
</dbReference>
<reference evidence="10 11" key="1">
    <citation type="submission" date="2023-05" db="EMBL/GenBank/DDBJ databases">
        <title>Genome sequence of Pinibacter sp. MAH-24.</title>
        <authorList>
            <person name="Huq M.A."/>
        </authorList>
    </citation>
    <scope>NUCLEOTIDE SEQUENCE [LARGE SCALE GENOMIC DNA]</scope>
    <source>
        <strain evidence="10 11">MAH-24</strain>
    </source>
</reference>
<comment type="cofactor">
    <cofactor evidence="1">
        <name>Zn(2+)</name>
        <dbReference type="ChEBI" id="CHEBI:29105"/>
    </cofactor>
</comment>
<dbReference type="EMBL" id="JASBRG010000003">
    <property type="protein sequence ID" value="MDI3319325.1"/>
    <property type="molecule type" value="Genomic_DNA"/>
</dbReference>
<dbReference type="PROSITE" id="PS51885">
    <property type="entry name" value="NEPRILYSIN"/>
    <property type="match status" value="1"/>
</dbReference>
<evidence type="ECO:0000256" key="7">
    <source>
        <dbReference type="ARBA" id="ARBA00023049"/>
    </source>
</evidence>
<dbReference type="InterPro" id="IPR008753">
    <property type="entry name" value="Peptidase_M13_N"/>
</dbReference>
<keyword evidence="5 10" id="KW-0378">Hydrolase</keyword>
<dbReference type="EC" id="3.4.24.-" evidence="10"/>
<dbReference type="GO" id="GO:0016787">
    <property type="term" value="F:hydrolase activity"/>
    <property type="evidence" value="ECO:0007669"/>
    <property type="project" value="UniProtKB-KW"/>
</dbReference>
<evidence type="ECO:0000256" key="6">
    <source>
        <dbReference type="ARBA" id="ARBA00022833"/>
    </source>
</evidence>
<dbReference type="InterPro" id="IPR000718">
    <property type="entry name" value="Peptidase_M13"/>
</dbReference>
<evidence type="ECO:0000256" key="2">
    <source>
        <dbReference type="ARBA" id="ARBA00007357"/>
    </source>
</evidence>
<evidence type="ECO:0000256" key="1">
    <source>
        <dbReference type="ARBA" id="ARBA00001947"/>
    </source>
</evidence>